<feature type="compositionally biased region" description="Basic and acidic residues" evidence="1">
    <location>
        <begin position="39"/>
        <end position="54"/>
    </location>
</feature>
<evidence type="ECO:0000313" key="3">
    <source>
        <dbReference type="Proteomes" id="UP001595685"/>
    </source>
</evidence>
<evidence type="ECO:0000256" key="1">
    <source>
        <dbReference type="SAM" id="MobiDB-lite"/>
    </source>
</evidence>
<evidence type="ECO:0000313" key="2">
    <source>
        <dbReference type="EMBL" id="MFC3686753.1"/>
    </source>
</evidence>
<feature type="region of interest" description="Disordered" evidence="1">
    <location>
        <begin position="1"/>
        <end position="62"/>
    </location>
</feature>
<proteinExistence type="predicted"/>
<organism evidence="2 3">
    <name type="scientific">Aquipuribacter hungaricus</name>
    <dbReference type="NCBI Taxonomy" id="545624"/>
    <lineage>
        <taxon>Bacteria</taxon>
        <taxon>Bacillati</taxon>
        <taxon>Actinomycetota</taxon>
        <taxon>Actinomycetes</taxon>
        <taxon>Micrococcales</taxon>
        <taxon>Intrasporangiaceae</taxon>
        <taxon>Aquipuribacter</taxon>
    </lineage>
</organism>
<sequence>MSDEAGATTRPGPDEKDWHRPGPVGFRRGQTPTSTTDTRLLENRGEADWVHSDPWRSVTRAN</sequence>
<keyword evidence="3" id="KW-1185">Reference proteome</keyword>
<accession>A0ABV7WBY5</accession>
<comment type="caution">
    <text evidence="2">The sequence shown here is derived from an EMBL/GenBank/DDBJ whole genome shotgun (WGS) entry which is preliminary data.</text>
</comment>
<dbReference type="RefSeq" id="WP_340289091.1">
    <property type="nucleotide sequence ID" value="NZ_JBBEOI010000005.1"/>
</dbReference>
<name>A0ABV7WBY5_9MICO</name>
<reference evidence="3" key="1">
    <citation type="journal article" date="2019" name="Int. J. Syst. Evol. Microbiol.">
        <title>The Global Catalogue of Microorganisms (GCM) 10K type strain sequencing project: providing services to taxonomists for standard genome sequencing and annotation.</title>
        <authorList>
            <consortium name="The Broad Institute Genomics Platform"/>
            <consortium name="The Broad Institute Genome Sequencing Center for Infectious Disease"/>
            <person name="Wu L."/>
            <person name="Ma J."/>
        </authorList>
    </citation>
    <scope>NUCLEOTIDE SEQUENCE [LARGE SCALE GENOMIC DNA]</scope>
    <source>
        <strain evidence="3">NCAIM B.02333</strain>
    </source>
</reference>
<dbReference type="EMBL" id="JBHRWW010000001">
    <property type="protein sequence ID" value="MFC3686753.1"/>
    <property type="molecule type" value="Genomic_DNA"/>
</dbReference>
<gene>
    <name evidence="2" type="ORF">ACFOLH_00185</name>
</gene>
<dbReference type="Proteomes" id="UP001595685">
    <property type="component" value="Unassembled WGS sequence"/>
</dbReference>
<protein>
    <submittedName>
        <fullName evidence="2">Uncharacterized protein</fullName>
    </submittedName>
</protein>